<dbReference type="AlphaFoldDB" id="A0A1F6DSV1"/>
<dbReference type="Proteomes" id="UP000177232">
    <property type="component" value="Unassembled WGS sequence"/>
</dbReference>
<proteinExistence type="predicted"/>
<name>A0A1F6DSV1_9BACT</name>
<accession>A0A1F6DSV1</accession>
<reference evidence="2 3" key="1">
    <citation type="journal article" date="2016" name="Nat. Commun.">
        <title>Thousands of microbial genomes shed light on interconnected biogeochemical processes in an aquifer system.</title>
        <authorList>
            <person name="Anantharaman K."/>
            <person name="Brown C.T."/>
            <person name="Hug L.A."/>
            <person name="Sharon I."/>
            <person name="Castelle C.J."/>
            <person name="Probst A.J."/>
            <person name="Thomas B.C."/>
            <person name="Singh A."/>
            <person name="Wilkins M.J."/>
            <person name="Karaoz U."/>
            <person name="Brodie E.L."/>
            <person name="Williams K.H."/>
            <person name="Hubbard S.S."/>
            <person name="Banfield J.F."/>
        </authorList>
    </citation>
    <scope>NUCLEOTIDE SEQUENCE [LARGE SCALE GENOMIC DNA]</scope>
</reference>
<comment type="caution">
    <text evidence="2">The sequence shown here is derived from an EMBL/GenBank/DDBJ whole genome shotgun (WGS) entry which is preliminary data.</text>
</comment>
<dbReference type="STRING" id="1798496.A3C94_00700"/>
<evidence type="ECO:0000313" key="2">
    <source>
        <dbReference type="EMBL" id="OGG64370.1"/>
    </source>
</evidence>
<evidence type="ECO:0000313" key="3">
    <source>
        <dbReference type="Proteomes" id="UP000177232"/>
    </source>
</evidence>
<protein>
    <submittedName>
        <fullName evidence="2">Uncharacterized protein</fullName>
    </submittedName>
</protein>
<organism evidence="2 3">
    <name type="scientific">Candidatus Kaiserbacteria bacterium RIFCSPHIGHO2_02_FULL_55_17</name>
    <dbReference type="NCBI Taxonomy" id="1798496"/>
    <lineage>
        <taxon>Bacteria</taxon>
        <taxon>Candidatus Kaiseribacteriota</taxon>
    </lineage>
</organism>
<sequence>MSSMFPVISFEEIKARAAAAAAAKCVPPQEATLVAQIATLARIHGLGYQRVDFSGGRRAAPDDGTVPLTTHAS</sequence>
<evidence type="ECO:0000256" key="1">
    <source>
        <dbReference type="SAM" id="MobiDB-lite"/>
    </source>
</evidence>
<feature type="region of interest" description="Disordered" evidence="1">
    <location>
        <begin position="54"/>
        <end position="73"/>
    </location>
</feature>
<dbReference type="EMBL" id="MFLJ01000026">
    <property type="protein sequence ID" value="OGG64370.1"/>
    <property type="molecule type" value="Genomic_DNA"/>
</dbReference>
<gene>
    <name evidence="2" type="ORF">A3C94_00700</name>
</gene>